<dbReference type="PANTHER" id="PTHR30118">
    <property type="entry name" value="HTH-TYPE TRANSCRIPTIONAL REGULATOR LEUO-RELATED"/>
    <property type="match status" value="1"/>
</dbReference>
<dbReference type="SUPFAM" id="SSF53850">
    <property type="entry name" value="Periplasmic binding protein-like II"/>
    <property type="match status" value="1"/>
</dbReference>
<dbReference type="GO" id="GO:0003700">
    <property type="term" value="F:DNA-binding transcription factor activity"/>
    <property type="evidence" value="ECO:0007669"/>
    <property type="project" value="InterPro"/>
</dbReference>
<dbReference type="AlphaFoldDB" id="A0A1I7G511"/>
<protein>
    <submittedName>
        <fullName evidence="6">Transcriptional regulator, LysR family</fullName>
    </submittedName>
</protein>
<dbReference type="InterPro" id="IPR050389">
    <property type="entry name" value="LysR-type_TF"/>
</dbReference>
<dbReference type="Proteomes" id="UP000199391">
    <property type="component" value="Unassembled WGS sequence"/>
</dbReference>
<evidence type="ECO:0000259" key="5">
    <source>
        <dbReference type="PROSITE" id="PS50931"/>
    </source>
</evidence>
<dbReference type="EMBL" id="FPBO01000003">
    <property type="protein sequence ID" value="SFU43524.1"/>
    <property type="molecule type" value="Genomic_DNA"/>
</dbReference>
<gene>
    <name evidence="6" type="ORF">SAMN05216552_100351</name>
</gene>
<dbReference type="RefSeq" id="WP_093554358.1">
    <property type="nucleotide sequence ID" value="NZ_FPBO01000003.1"/>
</dbReference>
<dbReference type="Pfam" id="PF00126">
    <property type="entry name" value="HTH_1"/>
    <property type="match status" value="1"/>
</dbReference>
<dbReference type="SUPFAM" id="SSF46785">
    <property type="entry name" value="Winged helix' DNA-binding domain"/>
    <property type="match status" value="1"/>
</dbReference>
<dbReference type="InterPro" id="IPR036390">
    <property type="entry name" value="WH_DNA-bd_sf"/>
</dbReference>
<evidence type="ECO:0000256" key="4">
    <source>
        <dbReference type="ARBA" id="ARBA00023163"/>
    </source>
</evidence>
<dbReference type="Gene3D" id="3.40.190.10">
    <property type="entry name" value="Periplasmic binding protein-like II"/>
    <property type="match status" value="2"/>
</dbReference>
<accession>A0A1I7G511</accession>
<name>A0A1I7G511_9BURK</name>
<dbReference type="CDD" id="cd08459">
    <property type="entry name" value="PBP2_DntR_NahR_LinR_like"/>
    <property type="match status" value="1"/>
</dbReference>
<dbReference type="Gene3D" id="1.10.10.10">
    <property type="entry name" value="Winged helix-like DNA-binding domain superfamily/Winged helix DNA-binding domain"/>
    <property type="match status" value="1"/>
</dbReference>
<dbReference type="GO" id="GO:0003677">
    <property type="term" value="F:DNA binding"/>
    <property type="evidence" value="ECO:0007669"/>
    <property type="project" value="UniProtKB-KW"/>
</dbReference>
<evidence type="ECO:0000256" key="3">
    <source>
        <dbReference type="ARBA" id="ARBA00023125"/>
    </source>
</evidence>
<keyword evidence="7" id="KW-1185">Reference proteome</keyword>
<dbReference type="PROSITE" id="PS50931">
    <property type="entry name" value="HTH_LYSR"/>
    <property type="match status" value="1"/>
</dbReference>
<evidence type="ECO:0000313" key="6">
    <source>
        <dbReference type="EMBL" id="SFU43524.1"/>
    </source>
</evidence>
<proteinExistence type="inferred from homology"/>
<keyword evidence="3" id="KW-0238">DNA-binding</keyword>
<dbReference type="OrthoDB" id="8583877at2"/>
<keyword evidence="4" id="KW-0804">Transcription</keyword>
<evidence type="ECO:0000313" key="7">
    <source>
        <dbReference type="Proteomes" id="UP000199391"/>
    </source>
</evidence>
<reference evidence="7" key="1">
    <citation type="submission" date="2016-10" db="EMBL/GenBank/DDBJ databases">
        <authorList>
            <person name="Varghese N."/>
            <person name="Submissions S."/>
        </authorList>
    </citation>
    <scope>NUCLEOTIDE SEQUENCE [LARGE SCALE GENOMIC DNA]</scope>
    <source>
        <strain evidence="7">CGMCC 1.11014</strain>
    </source>
</reference>
<keyword evidence="2" id="KW-0805">Transcription regulation</keyword>
<organism evidence="6 7">
    <name type="scientific">Pseudoduganella namucuonensis</name>
    <dbReference type="NCBI Taxonomy" id="1035707"/>
    <lineage>
        <taxon>Bacteria</taxon>
        <taxon>Pseudomonadati</taxon>
        <taxon>Pseudomonadota</taxon>
        <taxon>Betaproteobacteria</taxon>
        <taxon>Burkholderiales</taxon>
        <taxon>Oxalobacteraceae</taxon>
        <taxon>Telluria group</taxon>
        <taxon>Pseudoduganella</taxon>
    </lineage>
</organism>
<evidence type="ECO:0000256" key="1">
    <source>
        <dbReference type="ARBA" id="ARBA00009437"/>
    </source>
</evidence>
<feature type="domain" description="HTH lysR-type" evidence="5">
    <location>
        <begin position="1"/>
        <end position="59"/>
    </location>
</feature>
<dbReference type="Pfam" id="PF03466">
    <property type="entry name" value="LysR_substrate"/>
    <property type="match status" value="1"/>
</dbReference>
<dbReference type="STRING" id="1035707.SAMN05216552_100351"/>
<sequence>MKDLNLLFVFEALWRDRSVTGAAENLGLTQAAVSSALKRMRLERGDKMFTLVGRRMEPTPYATAIAQQLLDALAMIRNTSAEEAKFDPATSRRLFTVRTRDIGEVVDLPPLMRKLETEAPHIKLRTVFKPIDETLSGLASGRIDFAMGFLPALETGIHRRQLFKQHYVCVMRKGHPLEDRELTVERLREQQHLLVEYSGSGHQVLEKALIDAGARHQIKVRLPQYLSAPHFIIGSDLLWFAPAILVKTLTPHFDLVTKPVPLELPEFDIGLYWHDRYHRDPGNKWLRDFIVAQTAEMLAEGD</sequence>
<dbReference type="InterPro" id="IPR036388">
    <property type="entry name" value="WH-like_DNA-bd_sf"/>
</dbReference>
<evidence type="ECO:0000256" key="2">
    <source>
        <dbReference type="ARBA" id="ARBA00023015"/>
    </source>
</evidence>
<dbReference type="InterPro" id="IPR005119">
    <property type="entry name" value="LysR_subst-bd"/>
</dbReference>
<dbReference type="InterPro" id="IPR000847">
    <property type="entry name" value="LysR_HTH_N"/>
</dbReference>
<comment type="similarity">
    <text evidence="1">Belongs to the LysR transcriptional regulatory family.</text>
</comment>
<dbReference type="PANTHER" id="PTHR30118:SF15">
    <property type="entry name" value="TRANSCRIPTIONAL REGULATORY PROTEIN"/>
    <property type="match status" value="1"/>
</dbReference>